<proteinExistence type="predicted"/>
<dbReference type="EnsemblMetazoa" id="GPAI006734-RA">
    <property type="protein sequence ID" value="GPAI006734-PA"/>
    <property type="gene ID" value="GPAI006734"/>
</dbReference>
<name>A0A1A9Z881_GLOPL</name>
<sequence>MNIKSAIVSPFIYRRQTDTKGTAAQNIILLNQKESALSLRQLELELRLRKIKFQTGLQLKFLHDKCRSLFASTRIPTIAGSRNADAVNADSVSAHAVSTDVRSANIVDVHENIVNAAETDAENDRAVKADVVTRRGGVLTRGMPKRGVPAGKCRRVECRRGKRRRGKCRRDSRNAIATSSDAMNADTVSVGAVNADDSRAIDSSTAKIVYKLERLKL</sequence>
<protein>
    <submittedName>
        <fullName evidence="1">Uncharacterized protein</fullName>
    </submittedName>
</protein>
<organism evidence="1 2">
    <name type="scientific">Glossina pallidipes</name>
    <name type="common">Tsetse fly</name>
    <dbReference type="NCBI Taxonomy" id="7398"/>
    <lineage>
        <taxon>Eukaryota</taxon>
        <taxon>Metazoa</taxon>
        <taxon>Ecdysozoa</taxon>
        <taxon>Arthropoda</taxon>
        <taxon>Hexapoda</taxon>
        <taxon>Insecta</taxon>
        <taxon>Pterygota</taxon>
        <taxon>Neoptera</taxon>
        <taxon>Endopterygota</taxon>
        <taxon>Diptera</taxon>
        <taxon>Brachycera</taxon>
        <taxon>Muscomorpha</taxon>
        <taxon>Hippoboscoidea</taxon>
        <taxon>Glossinidae</taxon>
        <taxon>Glossina</taxon>
    </lineage>
</organism>
<reference evidence="2" key="1">
    <citation type="submission" date="2014-03" db="EMBL/GenBank/DDBJ databases">
        <authorList>
            <person name="Aksoy S."/>
            <person name="Warren W."/>
            <person name="Wilson R.K."/>
        </authorList>
    </citation>
    <scope>NUCLEOTIDE SEQUENCE [LARGE SCALE GENOMIC DNA]</scope>
    <source>
        <strain evidence="2">IAEA</strain>
    </source>
</reference>
<accession>A0A1A9Z881</accession>
<dbReference type="VEuPathDB" id="VectorBase:GPAI006734"/>
<evidence type="ECO:0000313" key="1">
    <source>
        <dbReference type="EnsemblMetazoa" id="GPAI006734-PA"/>
    </source>
</evidence>
<reference evidence="1" key="2">
    <citation type="submission" date="2020-05" db="UniProtKB">
        <authorList>
            <consortium name="EnsemblMetazoa"/>
        </authorList>
    </citation>
    <scope>IDENTIFICATION</scope>
    <source>
        <strain evidence="1">IAEA</strain>
    </source>
</reference>
<evidence type="ECO:0000313" key="2">
    <source>
        <dbReference type="Proteomes" id="UP000092445"/>
    </source>
</evidence>
<keyword evidence="2" id="KW-1185">Reference proteome</keyword>
<dbReference type="AlphaFoldDB" id="A0A1A9Z881"/>
<dbReference type="Proteomes" id="UP000092445">
    <property type="component" value="Unassembled WGS sequence"/>
</dbReference>